<dbReference type="AlphaFoldDB" id="A0AAE4X104"/>
<dbReference type="PROSITE" id="PS50928">
    <property type="entry name" value="ABC_TM1"/>
    <property type="match status" value="1"/>
</dbReference>
<reference evidence="9" key="1">
    <citation type="submission" date="2020-11" db="EMBL/GenBank/DDBJ databases">
        <title>Agrobacterium vitis strain K377 genome.</title>
        <authorList>
            <person name="Xi H."/>
        </authorList>
    </citation>
    <scope>NUCLEOTIDE SEQUENCE</scope>
    <source>
        <strain evidence="9">K377</strain>
    </source>
</reference>
<protein>
    <submittedName>
        <fullName evidence="9">ABC transporter permease</fullName>
    </submittedName>
</protein>
<dbReference type="PANTHER" id="PTHR30151">
    <property type="entry name" value="ALKANE SULFONATE ABC TRANSPORTER-RELATED, MEMBRANE SUBUNIT"/>
    <property type="match status" value="1"/>
</dbReference>
<accession>A0AAE4X104</accession>
<proteinExistence type="inferred from homology"/>
<dbReference type="Proteomes" id="UP000655037">
    <property type="component" value="Unassembled WGS sequence"/>
</dbReference>
<evidence type="ECO:0000256" key="6">
    <source>
        <dbReference type="ARBA" id="ARBA00023136"/>
    </source>
</evidence>
<evidence type="ECO:0000256" key="1">
    <source>
        <dbReference type="ARBA" id="ARBA00004651"/>
    </source>
</evidence>
<feature type="transmembrane region" description="Helical" evidence="7">
    <location>
        <begin position="80"/>
        <end position="99"/>
    </location>
</feature>
<feature type="transmembrane region" description="Helical" evidence="7">
    <location>
        <begin position="111"/>
        <end position="134"/>
    </location>
</feature>
<evidence type="ECO:0000256" key="3">
    <source>
        <dbReference type="ARBA" id="ARBA00022475"/>
    </source>
</evidence>
<comment type="subcellular location">
    <subcellularLocation>
        <location evidence="1 7">Cell membrane</location>
        <topology evidence="1 7">Multi-pass membrane protein</topology>
    </subcellularLocation>
</comment>
<evidence type="ECO:0000259" key="8">
    <source>
        <dbReference type="PROSITE" id="PS50928"/>
    </source>
</evidence>
<organism evidence="9 10">
    <name type="scientific">Agrobacterium vitis</name>
    <name type="common">Rhizobium vitis</name>
    <dbReference type="NCBI Taxonomy" id="373"/>
    <lineage>
        <taxon>Bacteria</taxon>
        <taxon>Pseudomonadati</taxon>
        <taxon>Pseudomonadota</taxon>
        <taxon>Alphaproteobacteria</taxon>
        <taxon>Hyphomicrobiales</taxon>
        <taxon>Rhizobiaceae</taxon>
        <taxon>Rhizobium/Agrobacterium group</taxon>
        <taxon>Agrobacterium</taxon>
    </lineage>
</organism>
<evidence type="ECO:0000256" key="5">
    <source>
        <dbReference type="ARBA" id="ARBA00022989"/>
    </source>
</evidence>
<dbReference type="SUPFAM" id="SSF161098">
    <property type="entry name" value="MetI-like"/>
    <property type="match status" value="1"/>
</dbReference>
<dbReference type="Pfam" id="PF00528">
    <property type="entry name" value="BPD_transp_1"/>
    <property type="match status" value="1"/>
</dbReference>
<evidence type="ECO:0000313" key="9">
    <source>
        <dbReference type="EMBL" id="MBF2714097.1"/>
    </source>
</evidence>
<keyword evidence="2 7" id="KW-0813">Transport</keyword>
<sequence>MTMETNSPKARSPLFSAARASLDRRLLTIFSLVVFFAFWEMFGRQINPLFGSYPSAIAEKLVEMTLNGRLPTAFFQSMQVFFLGFAIATLSGISLGLVLGRSRSLEALFGFYLTAGNSMPMIAVVPLFILWFGLGFGVKVAIIAALSFFPICISTWDGVRSVPKSLVEVGRSFVGSRSAILFKIVLPASVPSIMAGLRLAVGKGVIALVIAEFLTSLSGLGGIILSAANNFDTAEMLAPIVVLLAFAVALNAVMLRLERFLAPWHLEVTG</sequence>
<feature type="transmembrane region" description="Helical" evidence="7">
    <location>
        <begin position="26"/>
        <end position="42"/>
    </location>
</feature>
<dbReference type="Gene3D" id="1.10.3720.10">
    <property type="entry name" value="MetI-like"/>
    <property type="match status" value="1"/>
</dbReference>
<evidence type="ECO:0000256" key="4">
    <source>
        <dbReference type="ARBA" id="ARBA00022692"/>
    </source>
</evidence>
<keyword evidence="3" id="KW-1003">Cell membrane</keyword>
<dbReference type="RefSeq" id="WP_071206325.1">
    <property type="nucleotide sequence ID" value="NZ_JAALXX010000022.1"/>
</dbReference>
<dbReference type="EMBL" id="JACXXJ020000003">
    <property type="protein sequence ID" value="MBF2714097.1"/>
    <property type="molecule type" value="Genomic_DNA"/>
</dbReference>
<comment type="caution">
    <text evidence="9">The sequence shown here is derived from an EMBL/GenBank/DDBJ whole genome shotgun (WGS) entry which is preliminary data.</text>
</comment>
<feature type="domain" description="ABC transmembrane type-1" evidence="8">
    <location>
        <begin position="74"/>
        <end position="254"/>
    </location>
</feature>
<dbReference type="InterPro" id="IPR035906">
    <property type="entry name" value="MetI-like_sf"/>
</dbReference>
<dbReference type="GO" id="GO:0055085">
    <property type="term" value="P:transmembrane transport"/>
    <property type="evidence" value="ECO:0007669"/>
    <property type="project" value="InterPro"/>
</dbReference>
<dbReference type="GO" id="GO:0005886">
    <property type="term" value="C:plasma membrane"/>
    <property type="evidence" value="ECO:0007669"/>
    <property type="project" value="UniProtKB-SubCell"/>
</dbReference>
<keyword evidence="4 7" id="KW-0812">Transmembrane</keyword>
<dbReference type="PANTHER" id="PTHR30151:SF0">
    <property type="entry name" value="ABC TRANSPORTER PERMEASE PROTEIN MJ0413-RELATED"/>
    <property type="match status" value="1"/>
</dbReference>
<evidence type="ECO:0000313" key="10">
    <source>
        <dbReference type="Proteomes" id="UP000655037"/>
    </source>
</evidence>
<dbReference type="InterPro" id="IPR000515">
    <property type="entry name" value="MetI-like"/>
</dbReference>
<keyword evidence="5 7" id="KW-1133">Transmembrane helix</keyword>
<feature type="transmembrane region" description="Helical" evidence="7">
    <location>
        <begin position="205"/>
        <end position="225"/>
    </location>
</feature>
<keyword evidence="6 7" id="KW-0472">Membrane</keyword>
<feature type="transmembrane region" description="Helical" evidence="7">
    <location>
        <begin position="140"/>
        <end position="159"/>
    </location>
</feature>
<dbReference type="CDD" id="cd06261">
    <property type="entry name" value="TM_PBP2"/>
    <property type="match status" value="1"/>
</dbReference>
<name>A0AAE4X104_AGRVI</name>
<feature type="transmembrane region" description="Helical" evidence="7">
    <location>
        <begin position="237"/>
        <end position="257"/>
    </location>
</feature>
<comment type="similarity">
    <text evidence="7">Belongs to the binding-protein-dependent transport system permease family.</text>
</comment>
<evidence type="ECO:0000256" key="7">
    <source>
        <dbReference type="RuleBase" id="RU363032"/>
    </source>
</evidence>
<evidence type="ECO:0000256" key="2">
    <source>
        <dbReference type="ARBA" id="ARBA00022448"/>
    </source>
</evidence>
<gene>
    <name evidence="9" type="ORF">IEI95_007455</name>
</gene>